<dbReference type="EMBL" id="JBHRYD010000001">
    <property type="protein sequence ID" value="MFC3703886.1"/>
    <property type="molecule type" value="Genomic_DNA"/>
</dbReference>
<dbReference type="Proteomes" id="UP001595613">
    <property type="component" value="Unassembled WGS sequence"/>
</dbReference>
<accession>A0ABV7WX79</accession>
<dbReference type="InterPro" id="IPR043143">
    <property type="entry name" value="Mal/L-sulf/L-lact_DH-like_NADP"/>
</dbReference>
<evidence type="ECO:0000313" key="3">
    <source>
        <dbReference type="EMBL" id="MFC3703886.1"/>
    </source>
</evidence>
<dbReference type="InterPro" id="IPR003767">
    <property type="entry name" value="Malate/L-lactate_DH-like"/>
</dbReference>
<dbReference type="PANTHER" id="PTHR11091:SF0">
    <property type="entry name" value="MALATE DEHYDROGENASE"/>
    <property type="match status" value="1"/>
</dbReference>
<dbReference type="SUPFAM" id="SSF89733">
    <property type="entry name" value="L-sulfolactate dehydrogenase-like"/>
    <property type="match status" value="1"/>
</dbReference>
<comment type="similarity">
    <text evidence="1">Belongs to the LDH2/MDH2 oxidoreductase family.</text>
</comment>
<keyword evidence="2" id="KW-0560">Oxidoreductase</keyword>
<evidence type="ECO:0000256" key="2">
    <source>
        <dbReference type="ARBA" id="ARBA00023002"/>
    </source>
</evidence>
<comment type="caution">
    <text evidence="3">The sequence shown here is derived from an EMBL/GenBank/DDBJ whole genome shotgun (WGS) entry which is preliminary data.</text>
</comment>
<organism evidence="3 4">
    <name type="scientific">Devosia honganensis</name>
    <dbReference type="NCBI Taxonomy" id="1610527"/>
    <lineage>
        <taxon>Bacteria</taxon>
        <taxon>Pseudomonadati</taxon>
        <taxon>Pseudomonadota</taxon>
        <taxon>Alphaproteobacteria</taxon>
        <taxon>Hyphomicrobiales</taxon>
        <taxon>Devosiaceae</taxon>
        <taxon>Devosia</taxon>
    </lineage>
</organism>
<gene>
    <name evidence="3" type="ORF">ACFOOL_03845</name>
</gene>
<sequence length="350" mass="36736">MSFPGPSLIDFAARALTQTGTDGDAARVVAELLVEADLLGHGTHGIDLLASYVAELERGTMLGTGEPDILRDHGAIAHWDGRWLSGVRLIAQAIDTALEKASRYGLGAVSIRRAHHTACLQAYLERATQRGMMVIIASSDPRSATVAPFGGLDPVLGPDPLALGIPTHGDPILIDMSSSITTNGMVARIAATGGLLPGPWLQDNAGRPSADPKVLSASPPGSMLLAGGQDHGHKGFGMALAVEALSQGLSGHGRANAEPRWSASVFVQVIDPAAFSGLDDFADQAEALVRLCHGARPHPDFTAVRLPGERALARKRHALQHGIVLHAYTLTKLTELSRRLGLSLPQPLAR</sequence>
<dbReference type="RefSeq" id="WP_380095014.1">
    <property type="nucleotide sequence ID" value="NZ_JBHRYD010000001.1"/>
</dbReference>
<dbReference type="InterPro" id="IPR036111">
    <property type="entry name" value="Mal/L-sulfo/L-lacto_DH-like_sf"/>
</dbReference>
<dbReference type="Pfam" id="PF02615">
    <property type="entry name" value="Ldh_2"/>
    <property type="match status" value="1"/>
</dbReference>
<evidence type="ECO:0000313" key="4">
    <source>
        <dbReference type="Proteomes" id="UP001595613"/>
    </source>
</evidence>
<keyword evidence="4" id="KW-1185">Reference proteome</keyword>
<dbReference type="InterPro" id="IPR043144">
    <property type="entry name" value="Mal/L-sulf/L-lact_DH-like_ah"/>
</dbReference>
<proteinExistence type="inferred from homology"/>
<evidence type="ECO:0000256" key="1">
    <source>
        <dbReference type="ARBA" id="ARBA00006056"/>
    </source>
</evidence>
<reference evidence="4" key="1">
    <citation type="journal article" date="2019" name="Int. J. Syst. Evol. Microbiol.">
        <title>The Global Catalogue of Microorganisms (GCM) 10K type strain sequencing project: providing services to taxonomists for standard genome sequencing and annotation.</title>
        <authorList>
            <consortium name="The Broad Institute Genomics Platform"/>
            <consortium name="The Broad Institute Genome Sequencing Center for Infectious Disease"/>
            <person name="Wu L."/>
            <person name="Ma J."/>
        </authorList>
    </citation>
    <scope>NUCLEOTIDE SEQUENCE [LARGE SCALE GENOMIC DNA]</scope>
    <source>
        <strain evidence="4">KCTC 42281</strain>
    </source>
</reference>
<dbReference type="Gene3D" id="3.30.1370.60">
    <property type="entry name" value="Hypothetical oxidoreductase yiak, domain 2"/>
    <property type="match status" value="1"/>
</dbReference>
<protein>
    <submittedName>
        <fullName evidence="3">Ldh family oxidoreductase</fullName>
    </submittedName>
</protein>
<name>A0ABV7WX79_9HYPH</name>
<dbReference type="Gene3D" id="1.10.1530.10">
    <property type="match status" value="1"/>
</dbReference>
<dbReference type="PANTHER" id="PTHR11091">
    <property type="entry name" value="OXIDOREDUCTASE-RELATED"/>
    <property type="match status" value="1"/>
</dbReference>